<dbReference type="GO" id="GO:0016787">
    <property type="term" value="F:hydrolase activity"/>
    <property type="evidence" value="ECO:0007669"/>
    <property type="project" value="UniProtKB-KW"/>
</dbReference>
<feature type="domain" description="Carboxylesterase type B" evidence="4">
    <location>
        <begin position="4"/>
        <end position="323"/>
    </location>
</feature>
<dbReference type="PANTHER" id="PTHR11559">
    <property type="entry name" value="CARBOXYLESTERASE"/>
    <property type="match status" value="1"/>
</dbReference>
<gene>
    <name evidence="5" type="ORF">SAMN06893097_10984</name>
</gene>
<evidence type="ECO:0000259" key="4">
    <source>
        <dbReference type="Pfam" id="PF00135"/>
    </source>
</evidence>
<dbReference type="InterPro" id="IPR019826">
    <property type="entry name" value="Carboxylesterase_B_AS"/>
</dbReference>
<dbReference type="Pfam" id="PF00135">
    <property type="entry name" value="COesterase"/>
    <property type="match status" value="1"/>
</dbReference>
<dbReference type="Gene3D" id="3.40.50.1820">
    <property type="entry name" value="alpha/beta hydrolase"/>
    <property type="match status" value="1"/>
</dbReference>
<dbReference type="InterPro" id="IPR029058">
    <property type="entry name" value="AB_hydrolase_fold"/>
</dbReference>
<evidence type="ECO:0000313" key="6">
    <source>
        <dbReference type="Proteomes" id="UP000219514"/>
    </source>
</evidence>
<sequence length="507" mass="53113">MTEQPVVRTRAGAVRGRTEHGTAVFRGIPFAAPPVGGQRFQAPRPPQPWDGVREADVFGPPPPQAWMGPPPPAPAATGPVRHDPTDWLTLNVWTPDPGAAGLPVLVWVYGGAYRMGSSAEPGYDGSALARSGAVVVTANHRVGVEGYAELEGAPANRGLLDVVATLRWVQEEIAAFGGDPARVTLFGESAGAGAIASLLVMPAAAGLFAHAVAQSVPGTYFTPALARDVSAELTAPLGLAPSAAALADVPPERLVAALSELDRRMASLDRWGLVAHTPTPYSPVVDGEVLPTDPWTGLAAGAARDVPLVVGHNRDEWRLFLALGGLVGQVTDELADEAAAVFGPGPDAPARMRAAFPGAGAEERYVLVHSDRMFRMPSLQLVRAHSAGGGRSHLYELTWPAPGAGGVLGACHVLDVPLVFGVLDQGIALQLLGPTPPPEAAEVSAQLRAAWTAFARDGEPGWPAHDDDRQLTRVFDVGERGGVRRYPEQVSRELWADVPIGVLDLRS</sequence>
<keyword evidence="2 3" id="KW-0378">Hydrolase</keyword>
<evidence type="ECO:0000256" key="1">
    <source>
        <dbReference type="ARBA" id="ARBA00005964"/>
    </source>
</evidence>
<evidence type="ECO:0000256" key="2">
    <source>
        <dbReference type="ARBA" id="ARBA00022801"/>
    </source>
</evidence>
<dbReference type="OrthoDB" id="3199405at2"/>
<dbReference type="RefSeq" id="WP_097207951.1">
    <property type="nucleotide sequence ID" value="NZ_JACHXB010000001.1"/>
</dbReference>
<dbReference type="Proteomes" id="UP000219514">
    <property type="component" value="Unassembled WGS sequence"/>
</dbReference>
<dbReference type="PROSITE" id="PS00122">
    <property type="entry name" value="CARBOXYLESTERASE_B_1"/>
    <property type="match status" value="1"/>
</dbReference>
<dbReference type="InterPro" id="IPR002018">
    <property type="entry name" value="CarbesteraseB"/>
</dbReference>
<dbReference type="AlphaFoldDB" id="A0A285EII1"/>
<dbReference type="SUPFAM" id="SSF53474">
    <property type="entry name" value="alpha/beta-Hydrolases"/>
    <property type="match status" value="1"/>
</dbReference>
<keyword evidence="6" id="KW-1185">Reference proteome</keyword>
<reference evidence="5 6" key="1">
    <citation type="submission" date="2017-09" db="EMBL/GenBank/DDBJ databases">
        <authorList>
            <person name="Ehlers B."/>
            <person name="Leendertz F.H."/>
        </authorList>
    </citation>
    <scope>NUCLEOTIDE SEQUENCE [LARGE SCALE GENOMIC DNA]</scope>
    <source>
        <strain evidence="5 6">DSM 46844</strain>
    </source>
</reference>
<organism evidence="5 6">
    <name type="scientific">Geodermatophilus sabuli</name>
    <dbReference type="NCBI Taxonomy" id="1564158"/>
    <lineage>
        <taxon>Bacteria</taxon>
        <taxon>Bacillati</taxon>
        <taxon>Actinomycetota</taxon>
        <taxon>Actinomycetes</taxon>
        <taxon>Geodermatophilales</taxon>
        <taxon>Geodermatophilaceae</taxon>
        <taxon>Geodermatophilus</taxon>
    </lineage>
</organism>
<evidence type="ECO:0000313" key="5">
    <source>
        <dbReference type="EMBL" id="SNX98004.1"/>
    </source>
</evidence>
<dbReference type="InterPro" id="IPR050309">
    <property type="entry name" value="Type-B_Carboxylest/Lipase"/>
</dbReference>
<proteinExistence type="inferred from homology"/>
<dbReference type="EC" id="3.1.1.-" evidence="3"/>
<evidence type="ECO:0000256" key="3">
    <source>
        <dbReference type="RuleBase" id="RU361235"/>
    </source>
</evidence>
<dbReference type="EMBL" id="OBDO01000009">
    <property type="protein sequence ID" value="SNX98004.1"/>
    <property type="molecule type" value="Genomic_DNA"/>
</dbReference>
<name>A0A285EII1_9ACTN</name>
<protein>
    <recommendedName>
        <fullName evidence="3">Carboxylic ester hydrolase</fullName>
        <ecNumber evidence="3">3.1.1.-</ecNumber>
    </recommendedName>
</protein>
<accession>A0A285EII1</accession>
<comment type="similarity">
    <text evidence="1 3">Belongs to the type-B carboxylesterase/lipase family.</text>
</comment>